<organism evidence="1 2">
    <name type="scientific">Cristinia sonorae</name>
    <dbReference type="NCBI Taxonomy" id="1940300"/>
    <lineage>
        <taxon>Eukaryota</taxon>
        <taxon>Fungi</taxon>
        <taxon>Dikarya</taxon>
        <taxon>Basidiomycota</taxon>
        <taxon>Agaricomycotina</taxon>
        <taxon>Agaricomycetes</taxon>
        <taxon>Agaricomycetidae</taxon>
        <taxon>Agaricales</taxon>
        <taxon>Pleurotineae</taxon>
        <taxon>Stephanosporaceae</taxon>
        <taxon>Cristinia</taxon>
    </lineage>
</organism>
<reference evidence="1" key="1">
    <citation type="journal article" date="2021" name="New Phytol.">
        <title>Evolutionary innovations through gain and loss of genes in the ectomycorrhizal Boletales.</title>
        <authorList>
            <person name="Wu G."/>
            <person name="Miyauchi S."/>
            <person name="Morin E."/>
            <person name="Kuo A."/>
            <person name="Drula E."/>
            <person name="Varga T."/>
            <person name="Kohler A."/>
            <person name="Feng B."/>
            <person name="Cao Y."/>
            <person name="Lipzen A."/>
            <person name="Daum C."/>
            <person name="Hundley H."/>
            <person name="Pangilinan J."/>
            <person name="Johnson J."/>
            <person name="Barry K."/>
            <person name="LaButti K."/>
            <person name="Ng V."/>
            <person name="Ahrendt S."/>
            <person name="Min B."/>
            <person name="Choi I.G."/>
            <person name="Park H."/>
            <person name="Plett J.M."/>
            <person name="Magnuson J."/>
            <person name="Spatafora J.W."/>
            <person name="Nagy L.G."/>
            <person name="Henrissat B."/>
            <person name="Grigoriev I.V."/>
            <person name="Yang Z.L."/>
            <person name="Xu J."/>
            <person name="Martin F.M."/>
        </authorList>
    </citation>
    <scope>NUCLEOTIDE SEQUENCE</scope>
    <source>
        <strain evidence="1">KKN 215</strain>
    </source>
</reference>
<protein>
    <submittedName>
        <fullName evidence="1">Uncharacterized protein</fullName>
    </submittedName>
</protein>
<evidence type="ECO:0000313" key="2">
    <source>
        <dbReference type="Proteomes" id="UP000813824"/>
    </source>
</evidence>
<feature type="non-terminal residue" evidence="1">
    <location>
        <position position="105"/>
    </location>
</feature>
<dbReference type="EMBL" id="JAEVFJ010000033">
    <property type="protein sequence ID" value="KAH8092208.1"/>
    <property type="molecule type" value="Genomic_DNA"/>
</dbReference>
<comment type="caution">
    <text evidence="1">The sequence shown here is derived from an EMBL/GenBank/DDBJ whole genome shotgun (WGS) entry which is preliminary data.</text>
</comment>
<proteinExistence type="predicted"/>
<gene>
    <name evidence="1" type="ORF">BXZ70DRAFT_876429</name>
</gene>
<sequence length="105" mass="11782">GAVVYEMGTSEAAQWLMKPDIKTTLLEKYDANSTATGRQFTILCEYVPTSLDLDSPTWSTQVEMKNDIASNTILEGKWVKKVERRNEGQRTAHLFLTLTNADIAN</sequence>
<evidence type="ECO:0000313" key="1">
    <source>
        <dbReference type="EMBL" id="KAH8092208.1"/>
    </source>
</evidence>
<dbReference type="Proteomes" id="UP000813824">
    <property type="component" value="Unassembled WGS sequence"/>
</dbReference>
<dbReference type="OrthoDB" id="2800503at2759"/>
<feature type="non-terminal residue" evidence="1">
    <location>
        <position position="1"/>
    </location>
</feature>
<dbReference type="AlphaFoldDB" id="A0A8K0UH96"/>
<accession>A0A8K0UH96</accession>
<name>A0A8K0UH96_9AGAR</name>
<keyword evidence="2" id="KW-1185">Reference proteome</keyword>